<gene>
    <name evidence="3" type="ORF">ACFQ34_02530</name>
</gene>
<name>A0ABW3VAL3_9PSEU</name>
<feature type="region of interest" description="Disordered" evidence="1">
    <location>
        <begin position="1"/>
        <end position="27"/>
    </location>
</feature>
<reference evidence="4" key="1">
    <citation type="journal article" date="2019" name="Int. J. Syst. Evol. Microbiol.">
        <title>The Global Catalogue of Microorganisms (GCM) 10K type strain sequencing project: providing services to taxonomists for standard genome sequencing and annotation.</title>
        <authorList>
            <consortium name="The Broad Institute Genomics Platform"/>
            <consortium name="The Broad Institute Genome Sequencing Center for Infectious Disease"/>
            <person name="Wu L."/>
            <person name="Ma J."/>
        </authorList>
    </citation>
    <scope>NUCLEOTIDE SEQUENCE [LARGE SCALE GENOMIC DNA]</scope>
    <source>
        <strain evidence="4">CCUG 49018</strain>
    </source>
</reference>
<proteinExistence type="predicted"/>
<dbReference type="RefSeq" id="WP_339124675.1">
    <property type="nucleotide sequence ID" value="NZ_BAABKS010000076.1"/>
</dbReference>
<sequence length="157" mass="16617">MSRWIDSWMPGSPAGSDDAAPRTPPGEKFGLPATGVGSVAGFWRRAGGVTIDWLLGYLVSLLFVGASSFDRGSTFGWTIWLVWFAITALSVAVFGSTPGMGALGMRAAPVDGKVLVGIPRAVVRTLLLGVVIPPLIRDEDGRGLHDRAAKTIVIRTR</sequence>
<evidence type="ECO:0000313" key="3">
    <source>
        <dbReference type="EMBL" id="MFD1232149.1"/>
    </source>
</evidence>
<organism evidence="3 4">
    <name type="scientific">Pseudonocardia benzenivorans</name>
    <dbReference type="NCBI Taxonomy" id="228005"/>
    <lineage>
        <taxon>Bacteria</taxon>
        <taxon>Bacillati</taxon>
        <taxon>Actinomycetota</taxon>
        <taxon>Actinomycetes</taxon>
        <taxon>Pseudonocardiales</taxon>
        <taxon>Pseudonocardiaceae</taxon>
        <taxon>Pseudonocardia</taxon>
    </lineage>
</organism>
<comment type="caution">
    <text evidence="3">The sequence shown here is derived from an EMBL/GenBank/DDBJ whole genome shotgun (WGS) entry which is preliminary data.</text>
</comment>
<evidence type="ECO:0000313" key="4">
    <source>
        <dbReference type="Proteomes" id="UP001597182"/>
    </source>
</evidence>
<dbReference type="PANTHER" id="PTHR36115:SF6">
    <property type="entry name" value="PROLINE-RICH ANTIGEN HOMOLOG"/>
    <property type="match status" value="1"/>
</dbReference>
<evidence type="ECO:0000256" key="2">
    <source>
        <dbReference type="SAM" id="Phobius"/>
    </source>
</evidence>
<keyword evidence="2" id="KW-0812">Transmembrane</keyword>
<protein>
    <submittedName>
        <fullName evidence="3">RDD family protein</fullName>
    </submittedName>
</protein>
<dbReference type="Proteomes" id="UP001597182">
    <property type="component" value="Unassembled WGS sequence"/>
</dbReference>
<feature type="transmembrane region" description="Helical" evidence="2">
    <location>
        <begin position="51"/>
        <end position="69"/>
    </location>
</feature>
<keyword evidence="4" id="KW-1185">Reference proteome</keyword>
<keyword evidence="2" id="KW-0472">Membrane</keyword>
<dbReference type="PANTHER" id="PTHR36115">
    <property type="entry name" value="PROLINE-RICH ANTIGEN HOMOLOG-RELATED"/>
    <property type="match status" value="1"/>
</dbReference>
<dbReference type="InterPro" id="IPR051791">
    <property type="entry name" value="Pra-immunoreactive"/>
</dbReference>
<keyword evidence="2" id="KW-1133">Transmembrane helix</keyword>
<feature type="transmembrane region" description="Helical" evidence="2">
    <location>
        <begin position="75"/>
        <end position="96"/>
    </location>
</feature>
<dbReference type="InterPro" id="IPR016795">
    <property type="entry name" value="UCP021697"/>
</dbReference>
<evidence type="ECO:0000256" key="1">
    <source>
        <dbReference type="SAM" id="MobiDB-lite"/>
    </source>
</evidence>
<dbReference type="EMBL" id="JBHTMB010000017">
    <property type="protein sequence ID" value="MFD1232149.1"/>
    <property type="molecule type" value="Genomic_DNA"/>
</dbReference>
<accession>A0ABW3VAL3</accession>
<dbReference type="PIRSF" id="PIRSF021697">
    <property type="entry name" value="UCP021697"/>
    <property type="match status" value="1"/>
</dbReference>